<dbReference type="SUPFAM" id="SSF56176">
    <property type="entry name" value="FAD-binding/transporter-associated domain-like"/>
    <property type="match status" value="1"/>
</dbReference>
<name>A0ABW4VYB6_9BACI</name>
<dbReference type="InterPro" id="IPR016166">
    <property type="entry name" value="FAD-bd_PCMH"/>
</dbReference>
<dbReference type="RefSeq" id="WP_377556130.1">
    <property type="nucleotide sequence ID" value="NZ_JBHUHQ010000015.1"/>
</dbReference>
<accession>A0ABW4VYB6</accession>
<keyword evidence="2" id="KW-0560">Oxidoreductase</keyword>
<keyword evidence="3" id="KW-0472">Membrane</keyword>
<protein>
    <submittedName>
        <fullName evidence="5">FAD-dependent oxidoreductase</fullName>
    </submittedName>
</protein>
<keyword evidence="6" id="KW-1185">Reference proteome</keyword>
<evidence type="ECO:0000256" key="3">
    <source>
        <dbReference type="SAM" id="Phobius"/>
    </source>
</evidence>
<evidence type="ECO:0000313" key="5">
    <source>
        <dbReference type="EMBL" id="MFD2044634.1"/>
    </source>
</evidence>
<keyword evidence="3" id="KW-0812">Transmembrane</keyword>
<proteinExistence type="predicted"/>
<gene>
    <name evidence="5" type="ORF">ACFSJF_10180</name>
</gene>
<organism evidence="5 6">
    <name type="scientific">Ornithinibacillus salinisoli</name>
    <dbReference type="NCBI Taxonomy" id="1848459"/>
    <lineage>
        <taxon>Bacteria</taxon>
        <taxon>Bacillati</taxon>
        <taxon>Bacillota</taxon>
        <taxon>Bacilli</taxon>
        <taxon>Bacillales</taxon>
        <taxon>Bacillaceae</taxon>
        <taxon>Ornithinibacillus</taxon>
    </lineage>
</organism>
<dbReference type="Proteomes" id="UP001597383">
    <property type="component" value="Unassembled WGS sequence"/>
</dbReference>
<evidence type="ECO:0000313" key="6">
    <source>
        <dbReference type="Proteomes" id="UP001597383"/>
    </source>
</evidence>
<comment type="caution">
    <text evidence="5">The sequence shown here is derived from an EMBL/GenBank/DDBJ whole genome shotgun (WGS) entry which is preliminary data.</text>
</comment>
<keyword evidence="1" id="KW-0285">Flavoprotein</keyword>
<sequence length="137" mass="15507">MGLRIRWIALIAVVIYILSMSLSLYFHNQSDDDLLIYDVSRLFPDQVHKIVDGQDVESFQSAIEYANEHDLTVSIGGARHSQGGHTYFEDSVFLDMTSYNDILSIDTDNKRITVESGTTWADVQEAVNPYDLSVKVM</sequence>
<feature type="domain" description="FAD-binding PCMH-type" evidence="4">
    <location>
        <begin position="40"/>
        <end position="137"/>
    </location>
</feature>
<dbReference type="InterPro" id="IPR036318">
    <property type="entry name" value="FAD-bd_PCMH-like_sf"/>
</dbReference>
<reference evidence="6" key="1">
    <citation type="journal article" date="2019" name="Int. J. Syst. Evol. Microbiol.">
        <title>The Global Catalogue of Microorganisms (GCM) 10K type strain sequencing project: providing services to taxonomists for standard genome sequencing and annotation.</title>
        <authorList>
            <consortium name="The Broad Institute Genomics Platform"/>
            <consortium name="The Broad Institute Genome Sequencing Center for Infectious Disease"/>
            <person name="Wu L."/>
            <person name="Ma J."/>
        </authorList>
    </citation>
    <scope>NUCLEOTIDE SEQUENCE [LARGE SCALE GENOMIC DNA]</scope>
    <source>
        <strain evidence="6">R28</strain>
    </source>
</reference>
<dbReference type="PROSITE" id="PS51387">
    <property type="entry name" value="FAD_PCMH"/>
    <property type="match status" value="1"/>
</dbReference>
<dbReference type="EMBL" id="JBHUHQ010000015">
    <property type="protein sequence ID" value="MFD2044634.1"/>
    <property type="molecule type" value="Genomic_DNA"/>
</dbReference>
<keyword evidence="3" id="KW-1133">Transmembrane helix</keyword>
<dbReference type="Gene3D" id="3.30.465.10">
    <property type="match status" value="1"/>
</dbReference>
<evidence type="ECO:0000256" key="1">
    <source>
        <dbReference type="ARBA" id="ARBA00022630"/>
    </source>
</evidence>
<evidence type="ECO:0000256" key="2">
    <source>
        <dbReference type="ARBA" id="ARBA00023002"/>
    </source>
</evidence>
<dbReference type="InterPro" id="IPR016169">
    <property type="entry name" value="FAD-bd_PCMH_sub2"/>
</dbReference>
<dbReference type="Pfam" id="PF01565">
    <property type="entry name" value="FAD_binding_4"/>
    <property type="match status" value="1"/>
</dbReference>
<dbReference type="InterPro" id="IPR006094">
    <property type="entry name" value="Oxid_FAD_bind_N"/>
</dbReference>
<evidence type="ECO:0000259" key="4">
    <source>
        <dbReference type="PROSITE" id="PS51387"/>
    </source>
</evidence>
<feature type="transmembrane region" description="Helical" evidence="3">
    <location>
        <begin position="7"/>
        <end position="26"/>
    </location>
</feature>